<organism evidence="2 3">
    <name type="scientific">Cognatilysobacter bugurensis</name>
    <dbReference type="NCBI Taxonomy" id="543356"/>
    <lineage>
        <taxon>Bacteria</taxon>
        <taxon>Pseudomonadati</taxon>
        <taxon>Pseudomonadota</taxon>
        <taxon>Gammaproteobacteria</taxon>
        <taxon>Lysobacterales</taxon>
        <taxon>Lysobacteraceae</taxon>
        <taxon>Cognatilysobacter</taxon>
    </lineage>
</organism>
<gene>
    <name evidence="2" type="ORF">GCM10007067_21840</name>
</gene>
<protein>
    <submittedName>
        <fullName evidence="2">Uncharacterized protein</fullName>
    </submittedName>
</protein>
<name>A0A918W946_9GAMM</name>
<evidence type="ECO:0000256" key="1">
    <source>
        <dbReference type="SAM" id="MobiDB-lite"/>
    </source>
</evidence>
<dbReference type="EMBL" id="BMYD01000003">
    <property type="protein sequence ID" value="GHA83356.1"/>
    <property type="molecule type" value="Genomic_DNA"/>
</dbReference>
<evidence type="ECO:0000313" key="3">
    <source>
        <dbReference type="Proteomes" id="UP000646426"/>
    </source>
</evidence>
<proteinExistence type="predicted"/>
<evidence type="ECO:0000313" key="2">
    <source>
        <dbReference type="EMBL" id="GHA83356.1"/>
    </source>
</evidence>
<reference evidence="2" key="1">
    <citation type="journal article" date="2014" name="Int. J. Syst. Evol. Microbiol.">
        <title>Complete genome sequence of Corynebacterium casei LMG S-19264T (=DSM 44701T), isolated from a smear-ripened cheese.</title>
        <authorList>
            <consortium name="US DOE Joint Genome Institute (JGI-PGF)"/>
            <person name="Walter F."/>
            <person name="Albersmeier A."/>
            <person name="Kalinowski J."/>
            <person name="Ruckert C."/>
        </authorList>
    </citation>
    <scope>NUCLEOTIDE SEQUENCE</scope>
    <source>
        <strain evidence="2">KCTC 23077</strain>
    </source>
</reference>
<dbReference type="Proteomes" id="UP000646426">
    <property type="component" value="Unassembled WGS sequence"/>
</dbReference>
<sequence length="108" mass="12330">MSMSDPRELAERARIVDLRLEQWYQARRLQLPLEVQSEFTAMAFEAIARDPASDPNAVMDTLIVELDERLGHIASSEGRSATGRRRARPSLMDRLRRPFRGSDAPPPR</sequence>
<accession>A0A918W946</accession>
<keyword evidence="3" id="KW-1185">Reference proteome</keyword>
<comment type="caution">
    <text evidence="2">The sequence shown here is derived from an EMBL/GenBank/DDBJ whole genome shotgun (WGS) entry which is preliminary data.</text>
</comment>
<feature type="region of interest" description="Disordered" evidence="1">
    <location>
        <begin position="73"/>
        <end position="108"/>
    </location>
</feature>
<dbReference type="AlphaFoldDB" id="A0A918W946"/>
<reference evidence="2" key="2">
    <citation type="submission" date="2020-09" db="EMBL/GenBank/DDBJ databases">
        <authorList>
            <person name="Sun Q."/>
            <person name="Kim S."/>
        </authorList>
    </citation>
    <scope>NUCLEOTIDE SEQUENCE</scope>
    <source>
        <strain evidence="2">KCTC 23077</strain>
    </source>
</reference>